<name>A0A0K9FAV8_9BACI</name>
<evidence type="ECO:0000313" key="6">
    <source>
        <dbReference type="Proteomes" id="UP000232101"/>
    </source>
</evidence>
<dbReference type="OrthoDB" id="2454833at2"/>
<accession>A0A0K9FAV8</accession>
<dbReference type="EMBL" id="PHQY01000736">
    <property type="protein sequence ID" value="PJO40472.1"/>
    <property type="molecule type" value="Genomic_DNA"/>
</dbReference>
<dbReference type="EMBL" id="LFXJ01000005">
    <property type="protein sequence ID" value="KMY31348.1"/>
    <property type="molecule type" value="Genomic_DNA"/>
</dbReference>
<dbReference type="RefSeq" id="WP_049663851.1">
    <property type="nucleotide sequence ID" value="NZ_CP158849.1"/>
</dbReference>
<comment type="caution">
    <text evidence="1">The sequence shown here is derived from an EMBL/GenBank/DDBJ whole genome shotgun (WGS) entry which is preliminary data.</text>
</comment>
<keyword evidence="1" id="KW-0378">Hydrolase</keyword>
<protein>
    <submittedName>
        <fullName evidence="1">Endonuclease IV</fullName>
    </submittedName>
</protein>
<sequence>MSIQFLQQLTHSSDKEIVAIARAEGFEITSSEVKKLRPYLEQFSFSWLFLGIPKDILVEVEAVLGRKRSRQLIALFTK</sequence>
<reference evidence="1" key="1">
    <citation type="submission" date="2015-07" db="EMBL/GenBank/DDBJ databases">
        <title>MeaNS - Measles Nucleotide Surveillance Program.</title>
        <authorList>
            <person name="Tran T."/>
            <person name="Druce J."/>
        </authorList>
    </citation>
    <scope>NUCLEOTIDE SEQUENCE</scope>
    <source>
        <strain evidence="1">DSM 23493</strain>
    </source>
</reference>
<keyword evidence="1" id="KW-0540">Nuclease</keyword>
<dbReference type="PATRIC" id="fig|582475.4.peg.103"/>
<evidence type="ECO:0000313" key="5">
    <source>
        <dbReference type="Proteomes" id="UP000037326"/>
    </source>
</evidence>
<reference evidence="3 6" key="3">
    <citation type="submission" date="2017-11" db="EMBL/GenBank/DDBJ databases">
        <title>Bacterial isolate from king chilli rhizosphere.</title>
        <authorList>
            <person name="Takhelmayum P."/>
            <person name="Sarangthem I."/>
        </authorList>
    </citation>
    <scope>NUCLEOTIDE SEQUENCE [LARGE SCALE GENOMIC DNA]</scope>
    <source>
        <strain evidence="3">T26</strain>
        <strain evidence="6">t26</strain>
    </source>
</reference>
<dbReference type="Proteomes" id="UP001527052">
    <property type="component" value="Unassembled WGS sequence"/>
</dbReference>
<evidence type="ECO:0000313" key="1">
    <source>
        <dbReference type="EMBL" id="KMY31348.1"/>
    </source>
</evidence>
<reference evidence="2 7" key="4">
    <citation type="submission" date="2022-05" db="EMBL/GenBank/DDBJ databases">
        <title>Genome Sequencing of Bee-Associated Microbes.</title>
        <authorList>
            <person name="Dunlap C."/>
        </authorList>
    </citation>
    <scope>NUCLEOTIDE SEQUENCE [LARGE SCALE GENOMIC DNA]</scope>
    <source>
        <strain evidence="2 7">NRRL BD-083</strain>
    </source>
</reference>
<dbReference type="EMBL" id="PHQY01000490">
    <property type="protein sequence ID" value="PJO44089.1"/>
    <property type="molecule type" value="Genomic_DNA"/>
</dbReference>
<dbReference type="GeneID" id="96597392"/>
<gene>
    <name evidence="1" type="ORF">ACZ11_03550</name>
    <name evidence="4" type="ORF">CWD94_08845</name>
    <name evidence="3" type="ORF">CWD94_28490</name>
    <name evidence="2" type="ORF">M5W82_07240</name>
</gene>
<dbReference type="Proteomes" id="UP000037326">
    <property type="component" value="Unassembled WGS sequence"/>
</dbReference>
<evidence type="ECO:0000313" key="7">
    <source>
        <dbReference type="Proteomes" id="UP001527052"/>
    </source>
</evidence>
<evidence type="ECO:0000313" key="2">
    <source>
        <dbReference type="EMBL" id="MCY9546745.1"/>
    </source>
</evidence>
<dbReference type="Proteomes" id="UP000232101">
    <property type="component" value="Unassembled WGS sequence"/>
</dbReference>
<evidence type="ECO:0000313" key="3">
    <source>
        <dbReference type="EMBL" id="PJO40472.1"/>
    </source>
</evidence>
<dbReference type="GO" id="GO:0004519">
    <property type="term" value="F:endonuclease activity"/>
    <property type="evidence" value="ECO:0007669"/>
    <property type="project" value="UniProtKB-KW"/>
</dbReference>
<dbReference type="EMBL" id="JAMDLZ010000011">
    <property type="protein sequence ID" value="MCY9546745.1"/>
    <property type="molecule type" value="Genomic_DNA"/>
</dbReference>
<dbReference type="STRING" id="582475.ACZ11_03550"/>
<evidence type="ECO:0000313" key="4">
    <source>
        <dbReference type="EMBL" id="PJO44089.1"/>
    </source>
</evidence>
<keyword evidence="7" id="KW-1185">Reference proteome</keyword>
<proteinExistence type="predicted"/>
<dbReference type="AlphaFoldDB" id="A0A0K9FAV8"/>
<reference evidence="5" key="2">
    <citation type="submission" date="2015-07" db="EMBL/GenBank/DDBJ databases">
        <authorList>
            <consortium name="Consortium for Microbial Forensics and Genomics (microFORGE)"/>
            <person name="Knight B.M."/>
            <person name="Roberts D.P."/>
            <person name="Lin D."/>
            <person name="Hari K."/>
            <person name="Fletcher J."/>
            <person name="Melcher U."/>
            <person name="Blagden T."/>
            <person name="Winegar R.A."/>
        </authorList>
    </citation>
    <scope>NUCLEOTIDE SEQUENCE [LARGE SCALE GENOMIC DNA]</scope>
    <source>
        <strain evidence="5">DSM 23493</strain>
    </source>
</reference>
<organism evidence="1 5">
    <name type="scientific">Lysinibacillus xylanilyticus</name>
    <dbReference type="NCBI Taxonomy" id="582475"/>
    <lineage>
        <taxon>Bacteria</taxon>
        <taxon>Bacillati</taxon>
        <taxon>Bacillota</taxon>
        <taxon>Bacilli</taxon>
        <taxon>Bacillales</taxon>
        <taxon>Bacillaceae</taxon>
        <taxon>Lysinibacillus</taxon>
    </lineage>
</organism>
<keyword evidence="1" id="KW-0255">Endonuclease</keyword>